<dbReference type="Pfam" id="PF00877">
    <property type="entry name" value="NLPC_P60"/>
    <property type="match status" value="1"/>
</dbReference>
<dbReference type="InterPro" id="IPR000064">
    <property type="entry name" value="NLP_P60_dom"/>
</dbReference>
<dbReference type="PROSITE" id="PS51935">
    <property type="entry name" value="NLPC_P60"/>
    <property type="match status" value="1"/>
</dbReference>
<evidence type="ECO:0000256" key="1">
    <source>
        <dbReference type="ARBA" id="ARBA00022670"/>
    </source>
</evidence>
<sequence length="245" mass="26368">MCYVARPVIDLSLAPGGRRDRQLLYGMPFELLETRDGQAFGLCAPADYVGWVDVTALAPASDRGEPTDLVTSRQTHAYAQPDFKSPDRLALPHLCILACGESRGRFTETELGWVPTAHLVQHPDPDPVAIAALYLGTPYLWGGNSCFGIDCSGLVKNALMHAGRDAPGDSDLQQDILGETLPHGTPPQRGDLLFWKGHVAWVADPDTLIHANAHHMAVACEPIADAIARIAAQGDGPVTRHARLT</sequence>
<dbReference type="PANTHER" id="PTHR47359">
    <property type="entry name" value="PEPTIDOGLYCAN DL-ENDOPEPTIDASE CWLO"/>
    <property type="match status" value="1"/>
</dbReference>
<keyword evidence="3" id="KW-0788">Thiol protease</keyword>
<evidence type="ECO:0000313" key="5">
    <source>
        <dbReference type="EMBL" id="MBV2359700.1"/>
    </source>
</evidence>
<keyword evidence="1" id="KW-0645">Protease</keyword>
<keyword evidence="2" id="KW-0378">Hydrolase</keyword>
<protein>
    <submittedName>
        <fullName evidence="5">C40 family peptidase</fullName>
    </submittedName>
</protein>
<reference evidence="5" key="1">
    <citation type="submission" date="2021-06" db="EMBL/GenBank/DDBJ databases">
        <title>Thalassococcus sp. CAU 1522 isolated from sea sand, Republic of Korea.</title>
        <authorList>
            <person name="Kim W."/>
        </authorList>
    </citation>
    <scope>NUCLEOTIDE SEQUENCE</scope>
    <source>
        <strain evidence="5">CAU 1522</strain>
    </source>
</reference>
<evidence type="ECO:0000259" key="4">
    <source>
        <dbReference type="PROSITE" id="PS51935"/>
    </source>
</evidence>
<evidence type="ECO:0000313" key="6">
    <source>
        <dbReference type="Proteomes" id="UP001166293"/>
    </source>
</evidence>
<dbReference type="Proteomes" id="UP001166293">
    <property type="component" value="Unassembled WGS sequence"/>
</dbReference>
<dbReference type="InterPro" id="IPR041382">
    <property type="entry name" value="SH3_16"/>
</dbReference>
<name>A0ABS6N828_9RHOB</name>
<dbReference type="InterPro" id="IPR051794">
    <property type="entry name" value="PG_Endopeptidase_C40"/>
</dbReference>
<organism evidence="5 6">
    <name type="scientific">Thalassococcus arenae</name>
    <dbReference type="NCBI Taxonomy" id="2851652"/>
    <lineage>
        <taxon>Bacteria</taxon>
        <taxon>Pseudomonadati</taxon>
        <taxon>Pseudomonadota</taxon>
        <taxon>Alphaproteobacteria</taxon>
        <taxon>Rhodobacterales</taxon>
        <taxon>Roseobacteraceae</taxon>
        <taxon>Thalassococcus</taxon>
    </lineage>
</organism>
<dbReference type="PANTHER" id="PTHR47359:SF3">
    <property type="entry name" value="NLP_P60 DOMAIN-CONTAINING PROTEIN-RELATED"/>
    <property type="match status" value="1"/>
</dbReference>
<proteinExistence type="predicted"/>
<feature type="domain" description="NlpC/P60" evidence="4">
    <location>
        <begin position="121"/>
        <end position="245"/>
    </location>
</feature>
<accession>A0ABS6N828</accession>
<keyword evidence="6" id="KW-1185">Reference proteome</keyword>
<gene>
    <name evidence="5" type="ORF">KUH32_07935</name>
</gene>
<comment type="caution">
    <text evidence="5">The sequence shown here is derived from an EMBL/GenBank/DDBJ whole genome shotgun (WGS) entry which is preliminary data.</text>
</comment>
<dbReference type="EMBL" id="JAHRWL010000001">
    <property type="protein sequence ID" value="MBV2359700.1"/>
    <property type="molecule type" value="Genomic_DNA"/>
</dbReference>
<dbReference type="Pfam" id="PF18348">
    <property type="entry name" value="SH3_16"/>
    <property type="match status" value="1"/>
</dbReference>
<evidence type="ECO:0000256" key="2">
    <source>
        <dbReference type="ARBA" id="ARBA00022801"/>
    </source>
</evidence>
<evidence type="ECO:0000256" key="3">
    <source>
        <dbReference type="ARBA" id="ARBA00022807"/>
    </source>
</evidence>